<protein>
    <submittedName>
        <fullName evidence="5">Tetratricopeptide repeat protein</fullName>
    </submittedName>
</protein>
<feature type="repeat" description="TPR" evidence="3">
    <location>
        <begin position="212"/>
        <end position="245"/>
    </location>
</feature>
<dbReference type="OrthoDB" id="9766710at2"/>
<dbReference type="PANTHER" id="PTHR44186:SF1">
    <property type="entry name" value="BARDET-BIEDL SYNDROME 4 PROTEIN"/>
    <property type="match status" value="1"/>
</dbReference>
<keyword evidence="1" id="KW-0677">Repeat</keyword>
<dbReference type="InterPro" id="IPR011990">
    <property type="entry name" value="TPR-like_helical_dom_sf"/>
</dbReference>
<dbReference type="SUPFAM" id="SSF48452">
    <property type="entry name" value="TPR-like"/>
    <property type="match status" value="2"/>
</dbReference>
<feature type="signal peptide" evidence="4">
    <location>
        <begin position="1"/>
        <end position="17"/>
    </location>
</feature>
<name>A0A501X2Q5_9GAMM</name>
<dbReference type="Proteomes" id="UP000315901">
    <property type="component" value="Unassembled WGS sequence"/>
</dbReference>
<evidence type="ECO:0000256" key="4">
    <source>
        <dbReference type="SAM" id="SignalP"/>
    </source>
</evidence>
<dbReference type="PANTHER" id="PTHR44186">
    <property type="match status" value="1"/>
</dbReference>
<evidence type="ECO:0000256" key="2">
    <source>
        <dbReference type="ARBA" id="ARBA00022803"/>
    </source>
</evidence>
<dbReference type="RefSeq" id="WP_140587350.1">
    <property type="nucleotide sequence ID" value="NZ_VFRR01000004.1"/>
</dbReference>
<evidence type="ECO:0000313" key="5">
    <source>
        <dbReference type="EMBL" id="TPE54771.1"/>
    </source>
</evidence>
<dbReference type="PROSITE" id="PS50005">
    <property type="entry name" value="TPR"/>
    <property type="match status" value="1"/>
</dbReference>
<gene>
    <name evidence="5" type="ORF">FJM67_03860</name>
</gene>
<evidence type="ECO:0000256" key="1">
    <source>
        <dbReference type="ARBA" id="ARBA00022737"/>
    </source>
</evidence>
<dbReference type="SMART" id="SM00028">
    <property type="entry name" value="TPR"/>
    <property type="match status" value="3"/>
</dbReference>
<evidence type="ECO:0000313" key="6">
    <source>
        <dbReference type="Proteomes" id="UP000315901"/>
    </source>
</evidence>
<dbReference type="Pfam" id="PF13432">
    <property type="entry name" value="TPR_16"/>
    <property type="match status" value="1"/>
</dbReference>
<dbReference type="Pfam" id="PF13181">
    <property type="entry name" value="TPR_8"/>
    <property type="match status" value="1"/>
</dbReference>
<dbReference type="Gene3D" id="1.25.40.10">
    <property type="entry name" value="Tetratricopeptide repeat domain"/>
    <property type="match status" value="2"/>
</dbReference>
<reference evidence="5 6" key="1">
    <citation type="submission" date="2019-06" db="EMBL/GenBank/DDBJ databases">
        <title>A novel bacterium of genus Marinomonas, isolated from coastal sand.</title>
        <authorList>
            <person name="Huang H."/>
            <person name="Mo K."/>
            <person name="Hu Y."/>
        </authorList>
    </citation>
    <scope>NUCLEOTIDE SEQUENCE [LARGE SCALE GENOMIC DNA]</scope>
    <source>
        <strain evidence="5 6">HB171799</strain>
    </source>
</reference>
<keyword evidence="2 3" id="KW-0802">TPR repeat</keyword>
<sequence length="571" mass="64079">MLRTCGMILLAIPLAVALGCAQNPTTTRSKPIAQPSPTLNDSAFSRILVAEFTLQRHGPKAALPLYLAEAKRQSQLDIIKKTVQLALISQSNNALDESLSLWREVAPDDEHPYALGFSLALDNGDITQGAQLIQQAQNAGVAPYFVIQYLDQNLRSEQKVADVSALLQQWQEDESLVKQLLSNRLDFIHGDYTRVVTQLPTLLQQVPDAQREQLYILLSSSYTELGDLQQSRNTLIKALEVFPSSQRLRINLLGLELKMGRVDQAIADFHAASMPLFLRQQVGLNFAQQLSENHPEKALMLLEEIPKAGGLDYQLDYLKAQIHHQTGDLAAAITLIKGVYGNLAWNATRDLATWLYQANQPERINTLVIERAQQDNDIDHILAISQLHQQQQRTDLTLALLDLALDTHPNNMQLLYRKAIVLETNAQPAQAQHILKQLVRDYPDNADYLNALGYSLMVSQPDQLTQAIVYVERAYSLDDSNPAIIDSLGWGYYLRGELNPARTYLEQAWALLKDAEIGAHLGEVLWQLGEKDNARTIWQQALARDANYPVLLDTIKRFAPELLLSKDDHEN</sequence>
<keyword evidence="4" id="KW-0732">Signal</keyword>
<organism evidence="5 6">
    <name type="scientific">Maribrevibacterium harenarium</name>
    <dbReference type="NCBI Taxonomy" id="2589817"/>
    <lineage>
        <taxon>Bacteria</taxon>
        <taxon>Pseudomonadati</taxon>
        <taxon>Pseudomonadota</taxon>
        <taxon>Gammaproteobacteria</taxon>
        <taxon>Oceanospirillales</taxon>
        <taxon>Oceanospirillaceae</taxon>
        <taxon>Maribrevibacterium</taxon>
    </lineage>
</organism>
<comment type="caution">
    <text evidence="5">The sequence shown here is derived from an EMBL/GenBank/DDBJ whole genome shotgun (WGS) entry which is preliminary data.</text>
</comment>
<keyword evidence="6" id="KW-1185">Reference proteome</keyword>
<accession>A0A501X2Q5</accession>
<dbReference type="InterPro" id="IPR019734">
    <property type="entry name" value="TPR_rpt"/>
</dbReference>
<dbReference type="PROSITE" id="PS51257">
    <property type="entry name" value="PROKAR_LIPOPROTEIN"/>
    <property type="match status" value="1"/>
</dbReference>
<feature type="chain" id="PRO_5021242991" evidence="4">
    <location>
        <begin position="18"/>
        <end position="571"/>
    </location>
</feature>
<proteinExistence type="predicted"/>
<dbReference type="AlphaFoldDB" id="A0A501X2Q5"/>
<dbReference type="EMBL" id="VFRR01000004">
    <property type="protein sequence ID" value="TPE54771.1"/>
    <property type="molecule type" value="Genomic_DNA"/>
</dbReference>
<evidence type="ECO:0000256" key="3">
    <source>
        <dbReference type="PROSITE-ProRule" id="PRU00339"/>
    </source>
</evidence>